<accession>A0AAT9FPB6</accession>
<evidence type="ECO:0000256" key="5">
    <source>
        <dbReference type="SAM" id="Phobius"/>
    </source>
</evidence>
<dbReference type="SUPFAM" id="SSF144091">
    <property type="entry name" value="Rhomboid-like"/>
    <property type="match status" value="1"/>
</dbReference>
<keyword evidence="7" id="KW-0378">Hydrolase</keyword>
<feature type="domain" description="Peptidase S54 rhomboid" evidence="6">
    <location>
        <begin position="58"/>
        <end position="190"/>
    </location>
</feature>
<dbReference type="InterPro" id="IPR050925">
    <property type="entry name" value="Rhomboid_protease_S54"/>
</dbReference>
<dbReference type="PANTHER" id="PTHR43731">
    <property type="entry name" value="RHOMBOID PROTEASE"/>
    <property type="match status" value="1"/>
</dbReference>
<dbReference type="GO" id="GO:0016020">
    <property type="term" value="C:membrane"/>
    <property type="evidence" value="ECO:0007669"/>
    <property type="project" value="UniProtKB-SubCell"/>
</dbReference>
<dbReference type="PANTHER" id="PTHR43731:SF9">
    <property type="entry name" value="SLR1461 PROTEIN"/>
    <property type="match status" value="1"/>
</dbReference>
<feature type="transmembrane region" description="Helical" evidence="5">
    <location>
        <begin position="117"/>
        <end position="134"/>
    </location>
</feature>
<dbReference type="GO" id="GO:0004252">
    <property type="term" value="F:serine-type endopeptidase activity"/>
    <property type="evidence" value="ECO:0007669"/>
    <property type="project" value="InterPro"/>
</dbReference>
<dbReference type="KEGG" id="osu:NT6N_28230"/>
<feature type="transmembrane region" description="Helical" evidence="5">
    <location>
        <begin position="169"/>
        <end position="189"/>
    </location>
</feature>
<dbReference type="EMBL" id="AP026866">
    <property type="protein sequence ID" value="BDS07783.1"/>
    <property type="molecule type" value="Genomic_DNA"/>
</dbReference>
<evidence type="ECO:0000259" key="6">
    <source>
        <dbReference type="Pfam" id="PF01694"/>
    </source>
</evidence>
<feature type="transmembrane region" description="Helical" evidence="5">
    <location>
        <begin position="20"/>
        <end position="42"/>
    </location>
</feature>
<evidence type="ECO:0000256" key="4">
    <source>
        <dbReference type="ARBA" id="ARBA00023136"/>
    </source>
</evidence>
<evidence type="ECO:0000256" key="2">
    <source>
        <dbReference type="ARBA" id="ARBA00022692"/>
    </source>
</evidence>
<dbReference type="AlphaFoldDB" id="A0AAT9FPB6"/>
<keyword evidence="4 5" id="KW-0472">Membrane</keyword>
<sequence length="199" mass="21650">MPSDQRRSQLMTAVKDNLVLLLGAVAIAWGLEVLDFIFRGYFDRFGIQPRRVSGLPGVLTSPFLHLGFGHLISNTVPFLILGGMVLMGGRRVFVAATVFIMIVGGLALWTLGPSATNHVGASGLIFGYLGFLLVRGIFQKSVIWIIVSIGILLLYGGMLNGLFPGQPGISWQGHLFGFIAGILAAWAMFTRRENRPKLH</sequence>
<keyword evidence="2 5" id="KW-0812">Transmembrane</keyword>
<protein>
    <submittedName>
        <fullName evidence="7">Rhomboid family intramembrane serine protease</fullName>
    </submittedName>
</protein>
<dbReference type="InterPro" id="IPR022764">
    <property type="entry name" value="Peptidase_S54_rhomboid_dom"/>
</dbReference>
<dbReference type="Pfam" id="PF01694">
    <property type="entry name" value="Rhomboid"/>
    <property type="match status" value="1"/>
</dbReference>
<evidence type="ECO:0000313" key="7">
    <source>
        <dbReference type="EMBL" id="BDS07783.1"/>
    </source>
</evidence>
<dbReference type="InterPro" id="IPR035952">
    <property type="entry name" value="Rhomboid-like_sf"/>
</dbReference>
<keyword evidence="3 5" id="KW-1133">Transmembrane helix</keyword>
<dbReference type="Gene3D" id="1.20.1540.10">
    <property type="entry name" value="Rhomboid-like"/>
    <property type="match status" value="1"/>
</dbReference>
<feature type="transmembrane region" description="Helical" evidence="5">
    <location>
        <begin position="62"/>
        <end position="85"/>
    </location>
</feature>
<feature type="transmembrane region" description="Helical" evidence="5">
    <location>
        <begin position="92"/>
        <end position="111"/>
    </location>
</feature>
<evidence type="ECO:0000256" key="3">
    <source>
        <dbReference type="ARBA" id="ARBA00022989"/>
    </source>
</evidence>
<gene>
    <name evidence="7" type="ORF">NT6N_28230</name>
</gene>
<feature type="transmembrane region" description="Helical" evidence="5">
    <location>
        <begin position="141"/>
        <end position="163"/>
    </location>
</feature>
<reference evidence="7" key="1">
    <citation type="submission" date="2024-07" db="EMBL/GenBank/DDBJ databases">
        <title>Complete genome sequence of Verrucomicrobiaceae bacterium NT6N.</title>
        <authorList>
            <person name="Huang C."/>
            <person name="Takami H."/>
            <person name="Hamasaki K."/>
        </authorList>
    </citation>
    <scope>NUCLEOTIDE SEQUENCE</scope>
    <source>
        <strain evidence="7">NT6N</strain>
    </source>
</reference>
<evidence type="ECO:0000256" key="1">
    <source>
        <dbReference type="ARBA" id="ARBA00004141"/>
    </source>
</evidence>
<proteinExistence type="predicted"/>
<keyword evidence="7" id="KW-0645">Protease</keyword>
<comment type="subcellular location">
    <subcellularLocation>
        <location evidence="1">Membrane</location>
        <topology evidence="1">Multi-pass membrane protein</topology>
    </subcellularLocation>
</comment>
<dbReference type="GO" id="GO:0006508">
    <property type="term" value="P:proteolysis"/>
    <property type="evidence" value="ECO:0007669"/>
    <property type="project" value="UniProtKB-KW"/>
</dbReference>
<organism evidence="7">
    <name type="scientific">Oceaniferula spumae</name>
    <dbReference type="NCBI Taxonomy" id="2979115"/>
    <lineage>
        <taxon>Bacteria</taxon>
        <taxon>Pseudomonadati</taxon>
        <taxon>Verrucomicrobiota</taxon>
        <taxon>Verrucomicrobiia</taxon>
        <taxon>Verrucomicrobiales</taxon>
        <taxon>Verrucomicrobiaceae</taxon>
        <taxon>Oceaniferula</taxon>
    </lineage>
</organism>
<name>A0AAT9FPB6_9BACT</name>